<evidence type="ECO:0000313" key="1">
    <source>
        <dbReference type="EMBL" id="KAI4340223.1"/>
    </source>
</evidence>
<dbReference type="Proteomes" id="UP001057402">
    <property type="component" value="Chromosome 7"/>
</dbReference>
<dbReference type="EMBL" id="CM042886">
    <property type="protein sequence ID" value="KAI4340223.1"/>
    <property type="molecule type" value="Genomic_DNA"/>
</dbReference>
<keyword evidence="2" id="KW-1185">Reference proteome</keyword>
<accession>A0ACB9NUQ2</accession>
<proteinExistence type="predicted"/>
<evidence type="ECO:0000313" key="2">
    <source>
        <dbReference type="Proteomes" id="UP001057402"/>
    </source>
</evidence>
<gene>
    <name evidence="1" type="ORF">MLD38_025083</name>
</gene>
<sequence length="126" mass="14327">MVFSLTVVLIVSLVSGGQQDYSWTNKECHGQHDSRDAYQENRVMGLRQSIGEIPDAIGYNYYHEEGLGSKGPCYIHATCSRDIQREDCSSCLENAVDKLNCECQQNIGACLENVNCRIRFENFKFY</sequence>
<organism evidence="1 2">
    <name type="scientific">Melastoma candidum</name>
    <dbReference type="NCBI Taxonomy" id="119954"/>
    <lineage>
        <taxon>Eukaryota</taxon>
        <taxon>Viridiplantae</taxon>
        <taxon>Streptophyta</taxon>
        <taxon>Embryophyta</taxon>
        <taxon>Tracheophyta</taxon>
        <taxon>Spermatophyta</taxon>
        <taxon>Magnoliopsida</taxon>
        <taxon>eudicotyledons</taxon>
        <taxon>Gunneridae</taxon>
        <taxon>Pentapetalae</taxon>
        <taxon>rosids</taxon>
        <taxon>malvids</taxon>
        <taxon>Myrtales</taxon>
        <taxon>Melastomataceae</taxon>
        <taxon>Melastomatoideae</taxon>
        <taxon>Melastomateae</taxon>
        <taxon>Melastoma</taxon>
    </lineage>
</organism>
<comment type="caution">
    <text evidence="1">The sequence shown here is derived from an EMBL/GenBank/DDBJ whole genome shotgun (WGS) entry which is preliminary data.</text>
</comment>
<name>A0ACB9NUQ2_9MYRT</name>
<reference evidence="2" key="1">
    <citation type="journal article" date="2023" name="Front. Plant Sci.">
        <title>Chromosomal-level genome assembly of Melastoma candidum provides insights into trichome evolution.</title>
        <authorList>
            <person name="Zhong Y."/>
            <person name="Wu W."/>
            <person name="Sun C."/>
            <person name="Zou P."/>
            <person name="Liu Y."/>
            <person name="Dai S."/>
            <person name="Zhou R."/>
        </authorList>
    </citation>
    <scope>NUCLEOTIDE SEQUENCE [LARGE SCALE GENOMIC DNA]</scope>
</reference>
<protein>
    <submittedName>
        <fullName evidence="1">Uncharacterized protein</fullName>
    </submittedName>
</protein>